<evidence type="ECO:0000313" key="1">
    <source>
        <dbReference type="EMBL" id="QJA88045.1"/>
    </source>
</evidence>
<name>A0A6M3L3Y7_9ZZZZ</name>
<protein>
    <submittedName>
        <fullName evidence="1">Uncharacterized protein</fullName>
    </submittedName>
</protein>
<accession>A0A6M3L3Y7</accession>
<sequence length="158" mass="18134">MTIGNYVGRFVFIERTRDSMCYNGEYFCLYQTPHMLYCTKPVGGYDGHQLHQFPLVGDKTYCVVNSYRDDELGYKIVQELMDFAIKGERGEDKEWIPSVYSGAKYMAWQMKQVLDEQQDKCPLTVPSTRTYSVVPGPPSRTLQISIPSHITQVVIKLG</sequence>
<dbReference type="AlphaFoldDB" id="A0A6M3L3Y7"/>
<organism evidence="1">
    <name type="scientific">viral metagenome</name>
    <dbReference type="NCBI Taxonomy" id="1070528"/>
    <lineage>
        <taxon>unclassified sequences</taxon>
        <taxon>metagenomes</taxon>
        <taxon>organismal metagenomes</taxon>
    </lineage>
</organism>
<dbReference type="EMBL" id="MT142749">
    <property type="protein sequence ID" value="QJA88045.1"/>
    <property type="molecule type" value="Genomic_DNA"/>
</dbReference>
<proteinExistence type="predicted"/>
<gene>
    <name evidence="1" type="ORF">MM415B02836_0008</name>
</gene>
<reference evidence="1" key="1">
    <citation type="submission" date="2020-03" db="EMBL/GenBank/DDBJ databases">
        <title>The deep terrestrial virosphere.</title>
        <authorList>
            <person name="Holmfeldt K."/>
            <person name="Nilsson E."/>
            <person name="Simone D."/>
            <person name="Lopez-Fernandez M."/>
            <person name="Wu X."/>
            <person name="de Brujin I."/>
            <person name="Lundin D."/>
            <person name="Andersson A."/>
            <person name="Bertilsson S."/>
            <person name="Dopson M."/>
        </authorList>
    </citation>
    <scope>NUCLEOTIDE SEQUENCE</scope>
    <source>
        <strain evidence="1">MM415B02836</strain>
    </source>
</reference>